<dbReference type="Proteomes" id="UP000050501">
    <property type="component" value="Unassembled WGS sequence"/>
</dbReference>
<feature type="transmembrane region" description="Helical" evidence="1">
    <location>
        <begin position="306"/>
        <end position="325"/>
    </location>
</feature>
<reference evidence="3 4" key="2">
    <citation type="submission" date="2015-07" db="EMBL/GenBank/DDBJ databases">
        <title>Genome sequence of Levilinea saccharolytica DSM 16555.</title>
        <authorList>
            <person name="Hemp J."/>
            <person name="Ward L.M."/>
            <person name="Pace L.A."/>
            <person name="Fischer W.W."/>
        </authorList>
    </citation>
    <scope>NUCLEOTIDE SEQUENCE [LARGE SCALE GENOMIC DNA]</scope>
    <source>
        <strain evidence="3 4">KIBI-1</strain>
    </source>
</reference>
<name>A0A0N0RD38_9CHLR</name>
<feature type="transmembrane region" description="Helical" evidence="1">
    <location>
        <begin position="396"/>
        <end position="418"/>
    </location>
</feature>
<organism evidence="2">
    <name type="scientific">Levilinea saccharolytica</name>
    <dbReference type="NCBI Taxonomy" id="229921"/>
    <lineage>
        <taxon>Bacteria</taxon>
        <taxon>Bacillati</taxon>
        <taxon>Chloroflexota</taxon>
        <taxon>Anaerolineae</taxon>
        <taxon>Anaerolineales</taxon>
        <taxon>Anaerolineaceae</taxon>
        <taxon>Levilinea</taxon>
    </lineage>
</organism>
<protein>
    <recommendedName>
        <fullName evidence="5">NADH:quinone oxidoreductase/Mrp antiporter membrane subunit domain-containing protein</fullName>
    </recommendedName>
</protein>
<feature type="transmembrane region" description="Helical" evidence="1">
    <location>
        <begin position="162"/>
        <end position="184"/>
    </location>
</feature>
<proteinExistence type="predicted"/>
<feature type="transmembrane region" description="Helical" evidence="1">
    <location>
        <begin position="29"/>
        <end position="51"/>
    </location>
</feature>
<dbReference type="RefSeq" id="WP_062419332.1">
    <property type="nucleotide sequence ID" value="NZ_BBXZ01000157.1"/>
</dbReference>
<gene>
    <name evidence="3" type="ORF">ADN01_16805</name>
    <name evidence="2" type="ORF">LSAC_02921</name>
</gene>
<keyword evidence="1" id="KW-1133">Transmembrane helix</keyword>
<feature type="transmembrane region" description="Helical" evidence="1">
    <location>
        <begin position="282"/>
        <end position="300"/>
    </location>
</feature>
<evidence type="ECO:0000313" key="4">
    <source>
        <dbReference type="Proteomes" id="UP000050501"/>
    </source>
</evidence>
<reference evidence="2" key="1">
    <citation type="journal article" date="2015" name="Genome Announc.">
        <title>Draft Genome Sequences of Anaerolinea thermolimosa IMO-1, Bellilinea caldifistulae GOMI-1, Leptolinea tardivitalis YMTK-2, Levilinea saccharolytica KIBI-1, Longilinea arvoryzae KOME-1, Previously Described as Members of the Class Anaerolineae (Chloroflexi).</title>
        <authorList>
            <person name="Matsuura N."/>
            <person name="Tourlousse M.D."/>
            <person name="Ohashi A."/>
            <person name="Hugenholtz P."/>
            <person name="Sekiguchi Y."/>
        </authorList>
    </citation>
    <scope>NUCLEOTIDE SEQUENCE</scope>
    <source>
        <strain evidence="2">KIBI-1</strain>
    </source>
</reference>
<feature type="transmembrane region" description="Helical" evidence="1">
    <location>
        <begin position="332"/>
        <end position="354"/>
    </location>
</feature>
<feature type="transmembrane region" description="Helical" evidence="1">
    <location>
        <begin position="366"/>
        <end position="384"/>
    </location>
</feature>
<dbReference type="OrthoDB" id="157824at2"/>
<keyword evidence="1" id="KW-0472">Membrane</keyword>
<feature type="transmembrane region" description="Helical" evidence="1">
    <location>
        <begin position="229"/>
        <end position="250"/>
    </location>
</feature>
<feature type="transmembrane region" description="Helical" evidence="1">
    <location>
        <begin position="6"/>
        <end position="22"/>
    </location>
</feature>
<feature type="transmembrane region" description="Helical" evidence="1">
    <location>
        <begin position="196"/>
        <end position="217"/>
    </location>
</feature>
<evidence type="ECO:0000256" key="1">
    <source>
        <dbReference type="SAM" id="Phobius"/>
    </source>
</evidence>
<feature type="transmembrane region" description="Helical" evidence="1">
    <location>
        <begin position="256"/>
        <end position="275"/>
    </location>
</feature>
<dbReference type="STRING" id="229921.ADN01_16805"/>
<evidence type="ECO:0000313" key="3">
    <source>
        <dbReference type="EMBL" id="KPL76212.1"/>
    </source>
</evidence>
<keyword evidence="1" id="KW-0812">Transmembrane</keyword>
<dbReference type="EMBL" id="LGCM01000064">
    <property type="protein sequence ID" value="KPL76212.1"/>
    <property type="molecule type" value="Genomic_DNA"/>
</dbReference>
<feature type="transmembrane region" description="Helical" evidence="1">
    <location>
        <begin position="466"/>
        <end position="484"/>
    </location>
</feature>
<evidence type="ECO:0000313" key="2">
    <source>
        <dbReference type="EMBL" id="GAP19023.1"/>
    </source>
</evidence>
<keyword evidence="4" id="KW-1185">Reference proteome</keyword>
<dbReference type="EMBL" id="DF967975">
    <property type="protein sequence ID" value="GAP19023.1"/>
    <property type="molecule type" value="Genomic_DNA"/>
</dbReference>
<sequence length="531" mass="56276">MLSLLPVFLLLLAAGVVLTLRLRGVNTGVCWLVSVGAALLVWGLTLSLHWWSPAPLLIENWLPGGMSAGSMRFEWSRSGWVFAFSLSSLLLATLFTASVRLLPVSPVIWAGMTAVISVGMLAVLSASPMALILGWTLLDALELGILLANLRGGRQTVGETTAFSVRVFGTLLVAVAVVIAQAQGQPFTFEQASTPVAILLLLAAGLRLGVIPLHLPYTDAPLRRGIGTVLRLTISAASLAVLAKVAAVTIPAEAKGWLLAFLAIAAVYGAGRWFAAQDELAGRPYFLAVLGSLAVAGAVNGDPQAALVWGSLLVTAGGLLFLFSIRTVGMRLFPGLALLALSGLPFTPAAPAWAGLAGTTWDVVDYIFIATYAVLLAGYARHSLRSENGFAGQERWVWVTYPVGIALLTGAVYAALYLGLDSPWVLGAWWISASCAVLAVVLLLADWRLRHSRPETVDRMRWAAVVVGRVGSFFSALLSLNWLYRLGMGLFGWVQRLVRFFTVILEGDGGVLWTLVLLALLASLVRAGGGG</sequence>
<feature type="transmembrane region" description="Helical" evidence="1">
    <location>
        <begin position="106"/>
        <end position="126"/>
    </location>
</feature>
<accession>A0A0N0RD38</accession>
<evidence type="ECO:0008006" key="5">
    <source>
        <dbReference type="Google" id="ProtNLM"/>
    </source>
</evidence>
<feature type="transmembrane region" description="Helical" evidence="1">
    <location>
        <begin position="510"/>
        <end position="529"/>
    </location>
</feature>
<feature type="transmembrane region" description="Helical" evidence="1">
    <location>
        <begin position="80"/>
        <end position="99"/>
    </location>
</feature>
<dbReference type="AlphaFoldDB" id="A0A0N0RD38"/>
<feature type="transmembrane region" description="Helical" evidence="1">
    <location>
        <begin position="132"/>
        <end position="150"/>
    </location>
</feature>
<feature type="transmembrane region" description="Helical" evidence="1">
    <location>
        <begin position="424"/>
        <end position="445"/>
    </location>
</feature>